<sequence>MPPHHPLLNQEFKEQAELVAANMRDALNLPKHAPLCAFKLANHLGIPIKSIYDYGIVDDGEPYDDWSAMLIYKKSGNPVIIHNIRRSQSRQQSDIMHEIGHYYCKHPLIPQPVKGPLPTLMMATDPRHEQEAFYLGATLQLPRVALSWAVHGEQMTVEEIAKKFVASRQMVQYRINVMGLSKDMKLLQTERQ</sequence>
<dbReference type="Proteomes" id="UP000474175">
    <property type="component" value="Unassembled WGS sequence"/>
</dbReference>
<feature type="domain" description="IrrE N-terminal-like" evidence="1">
    <location>
        <begin position="71"/>
        <end position="176"/>
    </location>
</feature>
<evidence type="ECO:0000259" key="1">
    <source>
        <dbReference type="Pfam" id="PF06114"/>
    </source>
</evidence>
<evidence type="ECO:0000313" key="3">
    <source>
        <dbReference type="Proteomes" id="UP000474175"/>
    </source>
</evidence>
<keyword evidence="3" id="KW-1185">Reference proteome</keyword>
<dbReference type="RefSeq" id="WP_163951714.1">
    <property type="nucleotide sequence ID" value="NZ_JAAFZH010000008.1"/>
</dbReference>
<proteinExistence type="predicted"/>
<protein>
    <submittedName>
        <fullName evidence="2">ImmA/IrrE family metallo-endopeptidase</fullName>
    </submittedName>
</protein>
<name>A0A6L9L883_9BACT</name>
<dbReference type="AlphaFoldDB" id="A0A6L9L883"/>
<reference evidence="2 3" key="1">
    <citation type="submission" date="2020-02" db="EMBL/GenBank/DDBJ databases">
        <title>Draft genome sequence of two Spirosoma agri KCTC 52727 and Spirosoma terrae KCTC 52035.</title>
        <authorList>
            <person name="Rojas J."/>
            <person name="Ambika Manirajan B."/>
            <person name="Suarez C."/>
            <person name="Ratering S."/>
            <person name="Schnell S."/>
        </authorList>
    </citation>
    <scope>NUCLEOTIDE SEQUENCE [LARGE SCALE GENOMIC DNA]</scope>
    <source>
        <strain evidence="2 3">KCTC 52035</strain>
    </source>
</reference>
<organism evidence="2 3">
    <name type="scientific">Spirosoma terrae</name>
    <dbReference type="NCBI Taxonomy" id="1968276"/>
    <lineage>
        <taxon>Bacteria</taxon>
        <taxon>Pseudomonadati</taxon>
        <taxon>Bacteroidota</taxon>
        <taxon>Cytophagia</taxon>
        <taxon>Cytophagales</taxon>
        <taxon>Cytophagaceae</taxon>
        <taxon>Spirosoma</taxon>
    </lineage>
</organism>
<evidence type="ECO:0000313" key="2">
    <source>
        <dbReference type="EMBL" id="NDU96846.1"/>
    </source>
</evidence>
<dbReference type="Pfam" id="PF06114">
    <property type="entry name" value="Peptidase_M78"/>
    <property type="match status" value="1"/>
</dbReference>
<dbReference type="Gene3D" id="1.10.10.2910">
    <property type="match status" value="1"/>
</dbReference>
<accession>A0A6L9L883</accession>
<dbReference type="EMBL" id="JAAFZH010000008">
    <property type="protein sequence ID" value="NDU96846.1"/>
    <property type="molecule type" value="Genomic_DNA"/>
</dbReference>
<gene>
    <name evidence="2" type="ORF">GK108_18325</name>
</gene>
<dbReference type="InterPro" id="IPR010359">
    <property type="entry name" value="IrrE_HExxH"/>
</dbReference>
<comment type="caution">
    <text evidence="2">The sequence shown here is derived from an EMBL/GenBank/DDBJ whole genome shotgun (WGS) entry which is preliminary data.</text>
</comment>